<organism evidence="2 3">
    <name type="scientific">Marinobacter iranensis</name>
    <dbReference type="NCBI Taxonomy" id="2962607"/>
    <lineage>
        <taxon>Bacteria</taxon>
        <taxon>Pseudomonadati</taxon>
        <taxon>Pseudomonadota</taxon>
        <taxon>Gammaproteobacteria</taxon>
        <taxon>Pseudomonadales</taxon>
        <taxon>Marinobacteraceae</taxon>
        <taxon>Marinobacter</taxon>
    </lineage>
</organism>
<proteinExistence type="predicted"/>
<keyword evidence="3" id="KW-1185">Reference proteome</keyword>
<reference evidence="2" key="1">
    <citation type="submission" date="2022-07" db="EMBL/GenBank/DDBJ databases">
        <title>Marinobacter iranensis a new bacterium isolate from a hipersaline lake in Iran.</title>
        <authorList>
            <person name="Mohammad A.M.A."/>
            <person name="Cristina S.-P."/>
            <person name="Antonio V."/>
        </authorList>
    </citation>
    <scope>NUCLEOTIDE SEQUENCE</scope>
    <source>
        <strain evidence="2">71-i</strain>
    </source>
</reference>
<keyword evidence="1" id="KW-0732">Signal</keyword>
<evidence type="ECO:0000313" key="3">
    <source>
        <dbReference type="Proteomes" id="UP001143391"/>
    </source>
</evidence>
<protein>
    <recommendedName>
        <fullName evidence="4">DUF305 domain-containing protein</fullName>
    </recommendedName>
</protein>
<accession>A0ABT5Y7Q8</accession>
<comment type="caution">
    <text evidence="2">The sequence shown here is derived from an EMBL/GenBank/DDBJ whole genome shotgun (WGS) entry which is preliminary data.</text>
</comment>
<dbReference type="RefSeq" id="WP_275705211.1">
    <property type="nucleotide sequence ID" value="NZ_JANCMW010000002.1"/>
</dbReference>
<dbReference type="Proteomes" id="UP001143391">
    <property type="component" value="Unassembled WGS sequence"/>
</dbReference>
<evidence type="ECO:0000313" key="2">
    <source>
        <dbReference type="EMBL" id="MDF0749717.1"/>
    </source>
</evidence>
<feature type="chain" id="PRO_5046155018" description="DUF305 domain-containing protein" evidence="1">
    <location>
        <begin position="27"/>
        <end position="92"/>
    </location>
</feature>
<gene>
    <name evidence="2" type="ORF">NLU14_05695</name>
</gene>
<evidence type="ECO:0000256" key="1">
    <source>
        <dbReference type="SAM" id="SignalP"/>
    </source>
</evidence>
<feature type="signal peptide" evidence="1">
    <location>
        <begin position="1"/>
        <end position="26"/>
    </location>
</feature>
<sequence>MRNSKIKLAITAIFLAGTIGTFSVFAHEGEGKGMMSSEGMEEMGGMMGMMNMMSDMSPEDRKAMTGACMKMMQSHGRDHMDGATKNEGAEAS</sequence>
<evidence type="ECO:0008006" key="4">
    <source>
        <dbReference type="Google" id="ProtNLM"/>
    </source>
</evidence>
<name>A0ABT5Y7Q8_9GAMM</name>
<dbReference type="EMBL" id="JANCMW010000002">
    <property type="protein sequence ID" value="MDF0749717.1"/>
    <property type="molecule type" value="Genomic_DNA"/>
</dbReference>